<protein>
    <submittedName>
        <fullName evidence="1">Uncharacterized protein</fullName>
    </submittedName>
</protein>
<dbReference type="EMBL" id="JBBNPP010000003">
    <property type="protein sequence ID" value="MEQ3346393.1"/>
    <property type="molecule type" value="Genomic_DNA"/>
</dbReference>
<evidence type="ECO:0000313" key="1">
    <source>
        <dbReference type="EMBL" id="MEQ3346393.1"/>
    </source>
</evidence>
<accession>A0ABV1IZQ5</accession>
<dbReference type="Proteomes" id="UP001491691">
    <property type="component" value="Unassembled WGS sequence"/>
</dbReference>
<evidence type="ECO:0000313" key="2">
    <source>
        <dbReference type="Proteomes" id="UP001491691"/>
    </source>
</evidence>
<gene>
    <name evidence="1" type="ORF">AAA073_02950</name>
</gene>
<keyword evidence="2" id="KW-1185">Reference proteome</keyword>
<reference evidence="1 2" key="1">
    <citation type="submission" date="2024-04" db="EMBL/GenBank/DDBJ databases">
        <title>Human intestinal bacterial collection.</title>
        <authorList>
            <person name="Pauvert C."/>
            <person name="Hitch T.C.A."/>
            <person name="Clavel T."/>
        </authorList>
    </citation>
    <scope>NUCLEOTIDE SEQUENCE [LARGE SCALE GENOMIC DNA]</scope>
    <source>
        <strain evidence="1 2">CLA-SR-H019</strain>
    </source>
</reference>
<sequence>MKMSYDLAMLAKLKEKSINFVISDDEYFTEYLIEDLQEIFSGKSLFTPLDWKKFRDGYEFNYSGKDAIISISKDIVIGFLGEEKIFENTDKSFRYKIFDGNSFNEIWDEISSN</sequence>
<dbReference type="RefSeq" id="WP_349188290.1">
    <property type="nucleotide sequence ID" value="NZ_JBBNPP010000003.1"/>
</dbReference>
<comment type="caution">
    <text evidence="1">The sequence shown here is derived from an EMBL/GenBank/DDBJ whole genome shotgun (WGS) entry which is preliminary data.</text>
</comment>
<name>A0ABV1IZQ5_9FIRM</name>
<proteinExistence type="predicted"/>
<organism evidence="1 2">
    <name type="scientific">Peptoniphilus senegalensis</name>
    <dbReference type="NCBI Taxonomy" id="1465757"/>
    <lineage>
        <taxon>Bacteria</taxon>
        <taxon>Bacillati</taxon>
        <taxon>Bacillota</taxon>
        <taxon>Tissierellia</taxon>
        <taxon>Tissierellales</taxon>
        <taxon>Peptoniphilaceae</taxon>
        <taxon>Peptoniphilus</taxon>
    </lineage>
</organism>